<evidence type="ECO:0000256" key="4">
    <source>
        <dbReference type="ARBA" id="ARBA00022989"/>
    </source>
</evidence>
<comment type="subcellular location">
    <subcellularLocation>
        <location evidence="1">Membrane</location>
        <topology evidence="1">Multi-pass membrane protein</topology>
    </subcellularLocation>
</comment>
<evidence type="ECO:0000313" key="7">
    <source>
        <dbReference type="EMBL" id="KUG18530.1"/>
    </source>
</evidence>
<comment type="caution">
    <text evidence="7">The sequence shown here is derived from an EMBL/GenBank/DDBJ whole genome shotgun (WGS) entry which is preliminary data.</text>
</comment>
<evidence type="ECO:0000256" key="3">
    <source>
        <dbReference type="ARBA" id="ARBA00022692"/>
    </source>
</evidence>
<dbReference type="Pfam" id="PF01169">
    <property type="entry name" value="GDT1"/>
    <property type="match status" value="2"/>
</dbReference>
<evidence type="ECO:0000256" key="1">
    <source>
        <dbReference type="ARBA" id="ARBA00004141"/>
    </source>
</evidence>
<evidence type="ECO:0000256" key="2">
    <source>
        <dbReference type="ARBA" id="ARBA00009190"/>
    </source>
</evidence>
<dbReference type="PANTHER" id="PTHR12608">
    <property type="entry name" value="TRANSMEMBRANE PROTEIN HTP-1 RELATED"/>
    <property type="match status" value="1"/>
</dbReference>
<proteinExistence type="inferred from homology"/>
<dbReference type="GO" id="GO:0046873">
    <property type="term" value="F:metal ion transmembrane transporter activity"/>
    <property type="evidence" value="ECO:0007669"/>
    <property type="project" value="InterPro"/>
</dbReference>
<dbReference type="InterPro" id="IPR001727">
    <property type="entry name" value="GDT1-like"/>
</dbReference>
<dbReference type="PANTHER" id="PTHR12608:SF1">
    <property type="entry name" value="TRANSMEMBRANE PROTEIN 165"/>
    <property type="match status" value="1"/>
</dbReference>
<organism evidence="7">
    <name type="scientific">hydrocarbon metagenome</name>
    <dbReference type="NCBI Taxonomy" id="938273"/>
    <lineage>
        <taxon>unclassified sequences</taxon>
        <taxon>metagenomes</taxon>
        <taxon>ecological metagenomes</taxon>
    </lineage>
</organism>
<gene>
    <name evidence="7" type="ORF">ASZ90_011766</name>
</gene>
<reference evidence="7" key="1">
    <citation type="journal article" date="2015" name="Proc. Natl. Acad. Sci. U.S.A.">
        <title>Networks of energetic and metabolic interactions define dynamics in microbial communities.</title>
        <authorList>
            <person name="Embree M."/>
            <person name="Liu J.K."/>
            <person name="Al-Bassam M.M."/>
            <person name="Zengler K."/>
        </authorList>
    </citation>
    <scope>NUCLEOTIDE SEQUENCE</scope>
</reference>
<protein>
    <submittedName>
        <fullName evidence="7">Putative transmembrane protein</fullName>
    </submittedName>
</protein>
<keyword evidence="4 6" id="KW-1133">Transmembrane helix</keyword>
<dbReference type="AlphaFoldDB" id="A0A0W8FD39"/>
<name>A0A0W8FD39_9ZZZZ</name>
<dbReference type="EMBL" id="LNQE01001375">
    <property type="protein sequence ID" value="KUG18530.1"/>
    <property type="molecule type" value="Genomic_DNA"/>
</dbReference>
<feature type="transmembrane region" description="Helical" evidence="6">
    <location>
        <begin position="38"/>
        <end position="59"/>
    </location>
</feature>
<feature type="transmembrane region" description="Helical" evidence="6">
    <location>
        <begin position="137"/>
        <end position="157"/>
    </location>
</feature>
<evidence type="ECO:0000256" key="5">
    <source>
        <dbReference type="ARBA" id="ARBA00023136"/>
    </source>
</evidence>
<comment type="similarity">
    <text evidence="2">Belongs to the GDT1 family.</text>
</comment>
<evidence type="ECO:0000256" key="6">
    <source>
        <dbReference type="SAM" id="Phobius"/>
    </source>
</evidence>
<sequence>MAMPLNEIIIPLIAIGLAEMGDKTQLSVILLSSRTREYIPLLAGVMLAFLITDGFAILIGSWMTGIIPLDLLKLISGGVFILFGALILRGDQKEAEEERGLSSGNALLSGFSLIFLSEWGDKTQIASALFATEYNPIMVFIGVMAALFILSVMAIYLGQIISQKVDRKLVSRIAGTLFLIIGIAIILSLLAPYAFAIGL</sequence>
<feature type="transmembrane region" description="Helical" evidence="6">
    <location>
        <begin position="169"/>
        <end position="195"/>
    </location>
</feature>
<accession>A0A0W8FD39</accession>
<feature type="transmembrane region" description="Helical" evidence="6">
    <location>
        <begin position="71"/>
        <end position="88"/>
    </location>
</feature>
<dbReference type="GO" id="GO:0016020">
    <property type="term" value="C:membrane"/>
    <property type="evidence" value="ECO:0007669"/>
    <property type="project" value="UniProtKB-SubCell"/>
</dbReference>
<keyword evidence="5 6" id="KW-0472">Membrane</keyword>
<feature type="transmembrane region" description="Helical" evidence="6">
    <location>
        <begin position="100"/>
        <end position="117"/>
    </location>
</feature>
<keyword evidence="3 6" id="KW-0812">Transmembrane</keyword>